<dbReference type="FunFam" id="3.30.70.270:FF:000001">
    <property type="entry name" value="Diguanylate cyclase domain protein"/>
    <property type="match status" value="1"/>
</dbReference>
<dbReference type="GO" id="GO:0043709">
    <property type="term" value="P:cell adhesion involved in single-species biofilm formation"/>
    <property type="evidence" value="ECO:0007669"/>
    <property type="project" value="TreeGrafter"/>
</dbReference>
<dbReference type="SMART" id="SM00267">
    <property type="entry name" value="GGDEF"/>
    <property type="match status" value="1"/>
</dbReference>
<dbReference type="GO" id="GO:1902201">
    <property type="term" value="P:negative regulation of bacterial-type flagellum-dependent cell motility"/>
    <property type="evidence" value="ECO:0007669"/>
    <property type="project" value="TreeGrafter"/>
</dbReference>
<reference evidence="5" key="1">
    <citation type="submission" date="2021-04" db="EMBL/GenBank/DDBJ databases">
        <title>Draft genome assembly of strain Phenylobacterium sp. 20VBR1 using MiniION and Illumina platforms.</title>
        <authorList>
            <person name="Thomas F.A."/>
            <person name="Krishnan K.P."/>
            <person name="Sinha R.K."/>
        </authorList>
    </citation>
    <scope>NUCLEOTIDE SEQUENCE</scope>
    <source>
        <strain evidence="5">20VBR1</strain>
    </source>
</reference>
<dbReference type="NCBIfam" id="TIGR00254">
    <property type="entry name" value="GGDEF"/>
    <property type="match status" value="1"/>
</dbReference>
<evidence type="ECO:0000256" key="3">
    <source>
        <dbReference type="SAM" id="Coils"/>
    </source>
</evidence>
<dbReference type="GO" id="GO:0005886">
    <property type="term" value="C:plasma membrane"/>
    <property type="evidence" value="ECO:0007669"/>
    <property type="project" value="TreeGrafter"/>
</dbReference>
<comment type="catalytic activity">
    <reaction evidence="2">
        <text>2 GTP = 3',3'-c-di-GMP + 2 diphosphate</text>
        <dbReference type="Rhea" id="RHEA:24898"/>
        <dbReference type="ChEBI" id="CHEBI:33019"/>
        <dbReference type="ChEBI" id="CHEBI:37565"/>
        <dbReference type="ChEBI" id="CHEBI:58805"/>
        <dbReference type="EC" id="2.7.7.65"/>
    </reaction>
</comment>
<dbReference type="Gene3D" id="3.30.70.270">
    <property type="match status" value="1"/>
</dbReference>
<feature type="coiled-coil region" evidence="3">
    <location>
        <begin position="55"/>
        <end position="82"/>
    </location>
</feature>
<sequence length="249" mass="26374">MKITGARNEPFSAIRKRALAQAGAHFTAGTAAPADKTAFLGLSEADLTPAVQNAVKTLLTEIDDLRGEVARLKSKLSEAEALADRDPLTPLLNRRAFVRELGRIRTFAQRYGSPASVVYFDLDGFKSVNDRFGHAAGDAALQAVAERLAANVRDSDIIGRMGGDEFGVILVQADEATARAKAESLAQAIEASPIEFGDWSAPLHISYGVREITPDVEPETLVAEADAAMFAAKRARTAAPPIATGEATG</sequence>
<dbReference type="InterPro" id="IPR043128">
    <property type="entry name" value="Rev_trsase/Diguanyl_cyclase"/>
</dbReference>
<dbReference type="InterPro" id="IPR050469">
    <property type="entry name" value="Diguanylate_Cyclase"/>
</dbReference>
<dbReference type="PROSITE" id="PS50887">
    <property type="entry name" value="GGDEF"/>
    <property type="match status" value="1"/>
</dbReference>
<dbReference type="InterPro" id="IPR029787">
    <property type="entry name" value="Nucleotide_cyclase"/>
</dbReference>
<dbReference type="Pfam" id="PF00990">
    <property type="entry name" value="GGDEF"/>
    <property type="match status" value="1"/>
</dbReference>
<evidence type="ECO:0000259" key="4">
    <source>
        <dbReference type="PROSITE" id="PS50887"/>
    </source>
</evidence>
<dbReference type="PANTHER" id="PTHR45138:SF9">
    <property type="entry name" value="DIGUANYLATE CYCLASE DGCM-RELATED"/>
    <property type="match status" value="1"/>
</dbReference>
<gene>
    <name evidence="5" type="ORF">JKL49_03340</name>
</gene>
<comment type="caution">
    <text evidence="5">The sequence shown here is derived from an EMBL/GenBank/DDBJ whole genome shotgun (WGS) entry which is preliminary data.</text>
</comment>
<evidence type="ECO:0000256" key="2">
    <source>
        <dbReference type="ARBA" id="ARBA00034247"/>
    </source>
</evidence>
<dbReference type="EMBL" id="JAGSGD010000001">
    <property type="protein sequence ID" value="MBR7618412.1"/>
    <property type="molecule type" value="Genomic_DNA"/>
</dbReference>
<dbReference type="AlphaFoldDB" id="A0A941CYU9"/>
<dbReference type="RefSeq" id="WP_215338293.1">
    <property type="nucleotide sequence ID" value="NZ_JAGSGD010000001.1"/>
</dbReference>
<evidence type="ECO:0000256" key="1">
    <source>
        <dbReference type="ARBA" id="ARBA00012528"/>
    </source>
</evidence>
<proteinExistence type="predicted"/>
<keyword evidence="6" id="KW-1185">Reference proteome</keyword>
<protein>
    <recommendedName>
        <fullName evidence="1">diguanylate cyclase</fullName>
        <ecNumber evidence="1">2.7.7.65</ecNumber>
    </recommendedName>
</protein>
<accession>A0A941CYU9</accession>
<dbReference type="InterPro" id="IPR000160">
    <property type="entry name" value="GGDEF_dom"/>
</dbReference>
<name>A0A941CYU9_9CAUL</name>
<dbReference type="GO" id="GO:0052621">
    <property type="term" value="F:diguanylate cyclase activity"/>
    <property type="evidence" value="ECO:0007669"/>
    <property type="project" value="UniProtKB-EC"/>
</dbReference>
<keyword evidence="3" id="KW-0175">Coiled coil</keyword>
<evidence type="ECO:0000313" key="5">
    <source>
        <dbReference type="EMBL" id="MBR7618412.1"/>
    </source>
</evidence>
<dbReference type="PANTHER" id="PTHR45138">
    <property type="entry name" value="REGULATORY COMPONENTS OF SENSORY TRANSDUCTION SYSTEM"/>
    <property type="match status" value="1"/>
</dbReference>
<dbReference type="Proteomes" id="UP000622580">
    <property type="component" value="Unassembled WGS sequence"/>
</dbReference>
<feature type="domain" description="GGDEF" evidence="4">
    <location>
        <begin position="113"/>
        <end position="247"/>
    </location>
</feature>
<dbReference type="EC" id="2.7.7.65" evidence="1"/>
<dbReference type="SUPFAM" id="SSF55073">
    <property type="entry name" value="Nucleotide cyclase"/>
    <property type="match status" value="1"/>
</dbReference>
<organism evidence="5 6">
    <name type="scientific">Phenylobacterium glaciei</name>
    <dbReference type="NCBI Taxonomy" id="2803784"/>
    <lineage>
        <taxon>Bacteria</taxon>
        <taxon>Pseudomonadati</taxon>
        <taxon>Pseudomonadota</taxon>
        <taxon>Alphaproteobacteria</taxon>
        <taxon>Caulobacterales</taxon>
        <taxon>Caulobacteraceae</taxon>
        <taxon>Phenylobacterium</taxon>
    </lineage>
</organism>
<evidence type="ECO:0000313" key="6">
    <source>
        <dbReference type="Proteomes" id="UP000622580"/>
    </source>
</evidence>
<dbReference type="CDD" id="cd01949">
    <property type="entry name" value="GGDEF"/>
    <property type="match status" value="1"/>
</dbReference>